<gene>
    <name evidence="4" type="ORF">BHAOGJBA_5744</name>
</gene>
<dbReference type="InterPro" id="IPR036291">
    <property type="entry name" value="NAD(P)-bd_dom_sf"/>
</dbReference>
<reference evidence="4" key="1">
    <citation type="journal article" date="2016" name="Front. Microbiol.">
        <title>Genome Sequence of the Piezophilic, Mesophilic Sulfate-Reducing Bacterium Desulfovibrio indicus J2T.</title>
        <authorList>
            <person name="Cao J."/>
            <person name="Maignien L."/>
            <person name="Shao Z."/>
            <person name="Alain K."/>
            <person name="Jebbar M."/>
        </authorList>
    </citation>
    <scope>NUCLEOTIDE SEQUENCE</scope>
    <source>
        <strain evidence="4">DSM 16372</strain>
    </source>
</reference>
<dbReference type="PANTHER" id="PTHR48106:SF18">
    <property type="entry name" value="QUINONE OXIDOREDUCTASE PIG3"/>
    <property type="match status" value="1"/>
</dbReference>
<dbReference type="CDD" id="cd05289">
    <property type="entry name" value="MDR_like_2"/>
    <property type="match status" value="1"/>
</dbReference>
<evidence type="ECO:0000313" key="4">
    <source>
        <dbReference type="EMBL" id="GJD92191.1"/>
    </source>
</evidence>
<dbReference type="AlphaFoldDB" id="A0AAV4ZVW0"/>
<dbReference type="GO" id="GO:0016651">
    <property type="term" value="F:oxidoreductase activity, acting on NAD(P)H"/>
    <property type="evidence" value="ECO:0007669"/>
    <property type="project" value="TreeGrafter"/>
</dbReference>
<keyword evidence="1" id="KW-0521">NADP</keyword>
<keyword evidence="2" id="KW-0560">Oxidoreductase</keyword>
<keyword evidence="5" id="KW-1185">Reference proteome</keyword>
<dbReference type="Proteomes" id="UP001055247">
    <property type="component" value="Unassembled WGS sequence"/>
</dbReference>
<organism evidence="4 5">
    <name type="scientific">Methylobacterium hispanicum</name>
    <dbReference type="NCBI Taxonomy" id="270350"/>
    <lineage>
        <taxon>Bacteria</taxon>
        <taxon>Pseudomonadati</taxon>
        <taxon>Pseudomonadota</taxon>
        <taxon>Alphaproteobacteria</taxon>
        <taxon>Hyphomicrobiales</taxon>
        <taxon>Methylobacteriaceae</taxon>
        <taxon>Methylobacterium</taxon>
    </lineage>
</organism>
<evidence type="ECO:0000313" key="5">
    <source>
        <dbReference type="Proteomes" id="UP001055247"/>
    </source>
</evidence>
<dbReference type="Gene3D" id="3.40.50.720">
    <property type="entry name" value="NAD(P)-binding Rossmann-like Domain"/>
    <property type="match status" value="1"/>
</dbReference>
<proteinExistence type="predicted"/>
<dbReference type="GO" id="GO:0070402">
    <property type="term" value="F:NADPH binding"/>
    <property type="evidence" value="ECO:0007669"/>
    <property type="project" value="TreeGrafter"/>
</dbReference>
<evidence type="ECO:0000259" key="3">
    <source>
        <dbReference type="SMART" id="SM00829"/>
    </source>
</evidence>
<dbReference type="EMBL" id="BPQO01000038">
    <property type="protein sequence ID" value="GJD92191.1"/>
    <property type="molecule type" value="Genomic_DNA"/>
</dbReference>
<protein>
    <submittedName>
        <fullName evidence="4">Phenolphthiocerol synthesis polyketide synthase type I Pks15/1</fullName>
    </submittedName>
</protein>
<dbReference type="Pfam" id="PF13602">
    <property type="entry name" value="ADH_zinc_N_2"/>
    <property type="match status" value="1"/>
</dbReference>
<evidence type="ECO:0000256" key="2">
    <source>
        <dbReference type="ARBA" id="ARBA00023002"/>
    </source>
</evidence>
<reference evidence="4" key="2">
    <citation type="submission" date="2021-08" db="EMBL/GenBank/DDBJ databases">
        <authorList>
            <person name="Tani A."/>
            <person name="Ola A."/>
            <person name="Ogura Y."/>
            <person name="Katsura K."/>
            <person name="Hayashi T."/>
        </authorList>
    </citation>
    <scope>NUCLEOTIDE SEQUENCE</scope>
    <source>
        <strain evidence="4">DSM 16372</strain>
    </source>
</reference>
<comment type="caution">
    <text evidence="4">The sequence shown here is derived from an EMBL/GenBank/DDBJ whole genome shotgun (WGS) entry which is preliminary data.</text>
</comment>
<name>A0AAV4ZVW0_9HYPH</name>
<evidence type="ECO:0000256" key="1">
    <source>
        <dbReference type="ARBA" id="ARBA00022857"/>
    </source>
</evidence>
<dbReference type="InterPro" id="IPR020843">
    <property type="entry name" value="ER"/>
</dbReference>
<dbReference type="SUPFAM" id="SSF51735">
    <property type="entry name" value="NAD(P)-binding Rossmann-fold domains"/>
    <property type="match status" value="1"/>
</dbReference>
<feature type="domain" description="Enoyl reductase (ER)" evidence="3">
    <location>
        <begin position="3"/>
        <end position="213"/>
    </location>
</feature>
<dbReference type="Gene3D" id="3.90.180.10">
    <property type="entry name" value="Medium-chain alcohol dehydrogenases, catalytic domain"/>
    <property type="match status" value="1"/>
</dbReference>
<sequence length="216" mass="22231">MQGVEGGYAEQIALKAGIVGRKPNGVSHEQAAAMALTGLTAVSAIEETLQLKSGETILIQGGAGGVAGVAIQLAKHRGAHVITTASAANHAYVRSLGADEIIDYNEADFVEAAKGCDAALDTVGGETGERTLLVLRPGGRAAFIGGPPPPSEVDGILALKPPVRRSAEGMNRVADLIEAGAIRPPEIRTFALSEAAEAHRISEARHLRGKLVLKVP</sequence>
<accession>A0AAV4ZVW0</accession>
<dbReference type="PANTHER" id="PTHR48106">
    <property type="entry name" value="QUINONE OXIDOREDUCTASE PIG3-RELATED"/>
    <property type="match status" value="1"/>
</dbReference>
<dbReference type="SMART" id="SM00829">
    <property type="entry name" value="PKS_ER"/>
    <property type="match status" value="1"/>
</dbReference>